<reference evidence="1" key="1">
    <citation type="submission" date="2014-11" db="EMBL/GenBank/DDBJ databases">
        <authorList>
            <person name="Amaro Gonzalez C."/>
        </authorList>
    </citation>
    <scope>NUCLEOTIDE SEQUENCE</scope>
</reference>
<evidence type="ECO:0000313" key="1">
    <source>
        <dbReference type="EMBL" id="JAH81572.1"/>
    </source>
</evidence>
<protein>
    <submittedName>
        <fullName evidence="1">Uncharacterized protein</fullName>
    </submittedName>
</protein>
<proteinExistence type="predicted"/>
<sequence>MGTDASCASRFSNGCDVWRLKQGVPNPQDPGSYGAQLVLFQD</sequence>
<organism evidence="1">
    <name type="scientific">Anguilla anguilla</name>
    <name type="common">European freshwater eel</name>
    <name type="synonym">Muraena anguilla</name>
    <dbReference type="NCBI Taxonomy" id="7936"/>
    <lineage>
        <taxon>Eukaryota</taxon>
        <taxon>Metazoa</taxon>
        <taxon>Chordata</taxon>
        <taxon>Craniata</taxon>
        <taxon>Vertebrata</taxon>
        <taxon>Euteleostomi</taxon>
        <taxon>Actinopterygii</taxon>
        <taxon>Neopterygii</taxon>
        <taxon>Teleostei</taxon>
        <taxon>Anguilliformes</taxon>
        <taxon>Anguillidae</taxon>
        <taxon>Anguilla</taxon>
    </lineage>
</organism>
<name>A0A0E9VU55_ANGAN</name>
<reference evidence="1" key="2">
    <citation type="journal article" date="2015" name="Fish Shellfish Immunol.">
        <title>Early steps in the European eel (Anguilla anguilla)-Vibrio vulnificus interaction in the gills: Role of the RtxA13 toxin.</title>
        <authorList>
            <person name="Callol A."/>
            <person name="Pajuelo D."/>
            <person name="Ebbesson L."/>
            <person name="Teles M."/>
            <person name="MacKenzie S."/>
            <person name="Amaro C."/>
        </authorList>
    </citation>
    <scope>NUCLEOTIDE SEQUENCE</scope>
</reference>
<dbReference type="AlphaFoldDB" id="A0A0E9VU55"/>
<accession>A0A0E9VU55</accession>
<dbReference type="EMBL" id="GBXM01027005">
    <property type="protein sequence ID" value="JAH81572.1"/>
    <property type="molecule type" value="Transcribed_RNA"/>
</dbReference>